<evidence type="ECO:0000256" key="4">
    <source>
        <dbReference type="PROSITE-ProRule" id="PRU00221"/>
    </source>
</evidence>
<dbReference type="KEGG" id="ffu:CLAFUR5_03718"/>
<feature type="region of interest" description="Disordered" evidence="5">
    <location>
        <begin position="162"/>
        <end position="214"/>
    </location>
</feature>
<dbReference type="PROSITE" id="PS50294">
    <property type="entry name" value="WD_REPEATS_REGION"/>
    <property type="match status" value="2"/>
</dbReference>
<accession>A0A9Q8P5Y4</accession>
<keyword evidence="8" id="KW-1185">Reference proteome</keyword>
<dbReference type="SUPFAM" id="SSF50978">
    <property type="entry name" value="WD40 repeat-like"/>
    <property type="match status" value="1"/>
</dbReference>
<evidence type="ECO:0000259" key="6">
    <source>
        <dbReference type="Pfam" id="PF12265"/>
    </source>
</evidence>
<dbReference type="RefSeq" id="XP_047758752.1">
    <property type="nucleotide sequence ID" value="XM_047902866.1"/>
</dbReference>
<reference evidence="7" key="1">
    <citation type="submission" date="2021-12" db="EMBL/GenBank/DDBJ databases">
        <authorList>
            <person name="Zaccaron A."/>
            <person name="Stergiopoulos I."/>
        </authorList>
    </citation>
    <scope>NUCLEOTIDE SEQUENCE</scope>
    <source>
        <strain evidence="7">Race5_Kim</strain>
    </source>
</reference>
<feature type="compositionally biased region" description="Acidic residues" evidence="5">
    <location>
        <begin position="30"/>
        <end position="49"/>
    </location>
</feature>
<evidence type="ECO:0000256" key="1">
    <source>
        <dbReference type="ARBA" id="ARBA00022574"/>
    </source>
</evidence>
<dbReference type="GO" id="GO:0005730">
    <property type="term" value="C:nucleolus"/>
    <property type="evidence" value="ECO:0007669"/>
    <property type="project" value="TreeGrafter"/>
</dbReference>
<dbReference type="InterPro" id="IPR015943">
    <property type="entry name" value="WD40/YVTN_repeat-like_dom_sf"/>
</dbReference>
<dbReference type="PROSITE" id="PS50082">
    <property type="entry name" value="WD_REPEATS_2"/>
    <property type="match status" value="2"/>
</dbReference>
<dbReference type="PRINTS" id="PR00320">
    <property type="entry name" value="GPROTEINBRPT"/>
</dbReference>
<dbReference type="InterPro" id="IPR001680">
    <property type="entry name" value="WD40_rpt"/>
</dbReference>
<dbReference type="PANTHER" id="PTHR45903:SF1">
    <property type="entry name" value="GLUTAMATE-RICH WD REPEAT-CONTAINING PROTEIN 1"/>
    <property type="match status" value="1"/>
</dbReference>
<dbReference type="GO" id="GO:0042254">
    <property type="term" value="P:ribosome biogenesis"/>
    <property type="evidence" value="ECO:0007669"/>
    <property type="project" value="TreeGrafter"/>
</dbReference>
<proteinExistence type="predicted"/>
<sequence length="494" mass="54107">MAKRAAEDDEPQGVSLKAGDRPVADNGVADGEEFEDEFEDEYESEDEILEAGVDGRPDEEREAEEKAAGAMDVDQETFIPGRHKLEAGQTLAPDLSTYEMLHTLEPTWPCLSFDIVNDNLGDNRKSYPATVYAVAGTQAEQGRAKENQIMVMKLSGLSRNDKAANIDSDDEDDDDEEFTDPILETKSIPLTSTTNRIRSHQSPQANSSSPPTTVTAAMQESGEVLIHDVTPHLRAFDEPGFQLPATANKPLCTIRAHKKNEGYALDWSPLVPAGKLLTGDSAGQIFATTRTEGGGFVTDTNAYTGHTGSVEELQWSPSERNVFASASSDGTVKIWDARSKSRKHAISVKVSDSDANVLSWSHQTPHLLASGHDDGTWSVWDLRQWKTPDEAKASKPVAHFNFHLGQITSLEWHPTDDSIVSVCSGDNTLTLWDLAVELDDEESRYTADVKDVPPQLLFVHYMEQVKESHWHPQIPGTVMATGGSGFGVFKTISV</sequence>
<feature type="compositionally biased region" description="Polar residues" evidence="5">
    <location>
        <begin position="188"/>
        <end position="214"/>
    </location>
</feature>
<reference evidence="7" key="2">
    <citation type="journal article" date="2022" name="Microb. Genom.">
        <title>A chromosome-scale genome assembly of the tomato pathogen Cladosporium fulvum reveals a compartmentalized genome architecture and the presence of a dispensable chromosome.</title>
        <authorList>
            <person name="Zaccaron A.Z."/>
            <person name="Chen L.H."/>
            <person name="Samaras A."/>
            <person name="Stergiopoulos I."/>
        </authorList>
    </citation>
    <scope>NUCLEOTIDE SEQUENCE</scope>
    <source>
        <strain evidence="7">Race5_Kim</strain>
    </source>
</reference>
<dbReference type="InterPro" id="IPR022052">
    <property type="entry name" value="Histone-bd_RBBP4-like_N"/>
</dbReference>
<feature type="compositionally biased region" description="Basic and acidic residues" evidence="5">
    <location>
        <begin position="53"/>
        <end position="67"/>
    </location>
</feature>
<gene>
    <name evidence="7" type="ORF">CLAFUR5_03718</name>
</gene>
<evidence type="ECO:0000313" key="7">
    <source>
        <dbReference type="EMBL" id="UJO14386.1"/>
    </source>
</evidence>
<feature type="repeat" description="WD" evidence="4">
    <location>
        <begin position="303"/>
        <end position="345"/>
    </location>
</feature>
<feature type="compositionally biased region" description="Acidic residues" evidence="5">
    <location>
        <begin position="167"/>
        <end position="179"/>
    </location>
</feature>
<evidence type="ECO:0000256" key="2">
    <source>
        <dbReference type="ARBA" id="ARBA00022737"/>
    </source>
</evidence>
<dbReference type="AlphaFoldDB" id="A0A9Q8P5Y4"/>
<dbReference type="Gene3D" id="2.130.10.10">
    <property type="entry name" value="YVTN repeat-like/Quinoprotein amine dehydrogenase"/>
    <property type="match status" value="1"/>
</dbReference>
<dbReference type="GeneID" id="71983596"/>
<dbReference type="InterPro" id="IPR020472">
    <property type="entry name" value="WD40_PAC1"/>
</dbReference>
<keyword evidence="2" id="KW-0677">Repeat</keyword>
<protein>
    <recommendedName>
        <fullName evidence="3">Glutamate-rich WD repeat-containing protein 1</fullName>
    </recommendedName>
</protein>
<evidence type="ECO:0000256" key="3">
    <source>
        <dbReference type="ARBA" id="ARBA00040876"/>
    </source>
</evidence>
<feature type="repeat" description="WD" evidence="4">
    <location>
        <begin position="400"/>
        <end position="434"/>
    </location>
</feature>
<dbReference type="SMART" id="SM00320">
    <property type="entry name" value="WD40"/>
    <property type="match status" value="4"/>
</dbReference>
<dbReference type="InterPro" id="IPR051972">
    <property type="entry name" value="Glutamate-rich_WD_repeat"/>
</dbReference>
<feature type="region of interest" description="Disordered" evidence="5">
    <location>
        <begin position="1"/>
        <end position="70"/>
    </location>
</feature>
<dbReference type="EMBL" id="CP090164">
    <property type="protein sequence ID" value="UJO14386.1"/>
    <property type="molecule type" value="Genomic_DNA"/>
</dbReference>
<dbReference type="OrthoDB" id="2161379at2759"/>
<dbReference type="PANTHER" id="PTHR45903">
    <property type="entry name" value="GLUTAMATE-RICH WD REPEAT-CONTAINING PROTEIN 1"/>
    <property type="match status" value="1"/>
</dbReference>
<dbReference type="Proteomes" id="UP000756132">
    <property type="component" value="Chromosome 2"/>
</dbReference>
<dbReference type="InterPro" id="IPR036322">
    <property type="entry name" value="WD40_repeat_dom_sf"/>
</dbReference>
<keyword evidence="1 4" id="KW-0853">WD repeat</keyword>
<dbReference type="Pfam" id="PF12265">
    <property type="entry name" value="CAF1C_H4-bd"/>
    <property type="match status" value="1"/>
</dbReference>
<organism evidence="7 8">
    <name type="scientific">Passalora fulva</name>
    <name type="common">Tomato leaf mold</name>
    <name type="synonym">Cladosporium fulvum</name>
    <dbReference type="NCBI Taxonomy" id="5499"/>
    <lineage>
        <taxon>Eukaryota</taxon>
        <taxon>Fungi</taxon>
        <taxon>Dikarya</taxon>
        <taxon>Ascomycota</taxon>
        <taxon>Pezizomycotina</taxon>
        <taxon>Dothideomycetes</taxon>
        <taxon>Dothideomycetidae</taxon>
        <taxon>Mycosphaerellales</taxon>
        <taxon>Mycosphaerellaceae</taxon>
        <taxon>Fulvia</taxon>
    </lineage>
</organism>
<evidence type="ECO:0000256" key="5">
    <source>
        <dbReference type="SAM" id="MobiDB-lite"/>
    </source>
</evidence>
<feature type="domain" description="Histone-binding protein RBBP4-like N-terminal" evidence="6">
    <location>
        <begin position="94"/>
        <end position="157"/>
    </location>
</feature>
<name>A0A9Q8P5Y4_PASFU</name>
<dbReference type="Pfam" id="PF00400">
    <property type="entry name" value="WD40"/>
    <property type="match status" value="2"/>
</dbReference>
<evidence type="ECO:0000313" key="8">
    <source>
        <dbReference type="Proteomes" id="UP000756132"/>
    </source>
</evidence>